<dbReference type="InterPro" id="IPR011009">
    <property type="entry name" value="Kinase-like_dom_sf"/>
</dbReference>
<dbReference type="GO" id="GO:0007010">
    <property type="term" value="P:cytoskeleton organization"/>
    <property type="evidence" value="ECO:0007669"/>
    <property type="project" value="UniProtKB-ARBA"/>
</dbReference>
<feature type="compositionally biased region" description="Low complexity" evidence="12">
    <location>
        <begin position="325"/>
        <end position="337"/>
    </location>
</feature>
<evidence type="ECO:0000256" key="1">
    <source>
        <dbReference type="ARBA" id="ARBA00005719"/>
    </source>
</evidence>
<dbReference type="Gene3D" id="1.10.510.10">
    <property type="entry name" value="Transferase(Phosphotransferase) domain 1"/>
    <property type="match status" value="1"/>
</dbReference>
<keyword evidence="8 11" id="KW-0067">ATP-binding</keyword>
<comment type="caution">
    <text evidence="16">The sequence shown here is derived from an EMBL/GenBank/DDBJ whole genome shotgun (WGS) entry which is preliminary data.</text>
</comment>
<dbReference type="PROSITE" id="PS00107">
    <property type="entry name" value="PROTEIN_KINASE_ATP"/>
    <property type="match status" value="1"/>
</dbReference>
<dbReference type="PANTHER" id="PTHR24356:SF400">
    <property type="entry name" value="SERINE_THREONINE-PROTEIN KINASE CBK1"/>
    <property type="match status" value="1"/>
</dbReference>
<evidence type="ECO:0000256" key="5">
    <source>
        <dbReference type="ARBA" id="ARBA00022679"/>
    </source>
</evidence>
<evidence type="ECO:0000256" key="6">
    <source>
        <dbReference type="ARBA" id="ARBA00022741"/>
    </source>
</evidence>
<dbReference type="InterPro" id="IPR000719">
    <property type="entry name" value="Prot_kinase_dom"/>
</dbReference>
<feature type="region of interest" description="Disordered" evidence="12">
    <location>
        <begin position="27"/>
        <end position="126"/>
    </location>
</feature>
<evidence type="ECO:0000259" key="14">
    <source>
        <dbReference type="PROSITE" id="PS50108"/>
    </source>
</evidence>
<feature type="compositionally biased region" description="Pro residues" evidence="12">
    <location>
        <begin position="102"/>
        <end position="111"/>
    </location>
</feature>
<dbReference type="Pfam" id="PF00069">
    <property type="entry name" value="Pkinase"/>
    <property type="match status" value="2"/>
</dbReference>
<dbReference type="InterPro" id="IPR050236">
    <property type="entry name" value="Ser_Thr_kinase_AGC"/>
</dbReference>
<feature type="domain" description="Protein kinase" evidence="13">
    <location>
        <begin position="469"/>
        <end position="816"/>
    </location>
</feature>
<dbReference type="SMART" id="SM00133">
    <property type="entry name" value="S_TK_X"/>
    <property type="match status" value="1"/>
</dbReference>
<dbReference type="InterPro" id="IPR000961">
    <property type="entry name" value="AGC-kinase_C"/>
</dbReference>
<evidence type="ECO:0000256" key="2">
    <source>
        <dbReference type="ARBA" id="ARBA00012513"/>
    </source>
</evidence>
<name>A0A5D3AQE0_9TREE</name>
<dbReference type="FunFam" id="1.10.510.10:FF:000024">
    <property type="entry name" value="Probable serine/threonine-protein kinase cot-1"/>
    <property type="match status" value="1"/>
</dbReference>
<feature type="domain" description="CRIB" evidence="14">
    <location>
        <begin position="128"/>
        <end position="141"/>
    </location>
</feature>
<evidence type="ECO:0000256" key="3">
    <source>
        <dbReference type="ARBA" id="ARBA00022527"/>
    </source>
</evidence>
<dbReference type="PROSITE" id="PS51285">
    <property type="entry name" value="AGC_KINASE_CTER"/>
    <property type="match status" value="1"/>
</dbReference>
<evidence type="ECO:0000256" key="9">
    <source>
        <dbReference type="ARBA" id="ARBA00047899"/>
    </source>
</evidence>
<dbReference type="SUPFAM" id="SSF56112">
    <property type="entry name" value="Protein kinase-like (PK-like)"/>
    <property type="match status" value="1"/>
</dbReference>
<keyword evidence="3" id="KW-0723">Serine/threonine-protein kinase</keyword>
<dbReference type="InterPro" id="IPR017441">
    <property type="entry name" value="Protein_kinase_ATP_BS"/>
</dbReference>
<evidence type="ECO:0000313" key="17">
    <source>
        <dbReference type="Proteomes" id="UP000322245"/>
    </source>
</evidence>
<feature type="region of interest" description="Disordered" evidence="12">
    <location>
        <begin position="894"/>
        <end position="920"/>
    </location>
</feature>
<gene>
    <name evidence="16" type="ORF">B9479_007123</name>
</gene>
<feature type="compositionally biased region" description="Polar residues" evidence="12">
    <location>
        <begin position="807"/>
        <end position="822"/>
    </location>
</feature>
<keyword evidence="17" id="KW-1185">Reference proteome</keyword>
<comment type="catalytic activity">
    <reaction evidence="9">
        <text>L-threonyl-[protein] + ATP = O-phospho-L-threonyl-[protein] + ADP + H(+)</text>
        <dbReference type="Rhea" id="RHEA:46608"/>
        <dbReference type="Rhea" id="RHEA-COMP:11060"/>
        <dbReference type="Rhea" id="RHEA-COMP:11605"/>
        <dbReference type="ChEBI" id="CHEBI:15378"/>
        <dbReference type="ChEBI" id="CHEBI:30013"/>
        <dbReference type="ChEBI" id="CHEBI:30616"/>
        <dbReference type="ChEBI" id="CHEBI:61977"/>
        <dbReference type="ChEBI" id="CHEBI:456216"/>
        <dbReference type="EC" id="2.7.11.1"/>
    </reaction>
</comment>
<evidence type="ECO:0000256" key="8">
    <source>
        <dbReference type="ARBA" id="ARBA00022840"/>
    </source>
</evidence>
<dbReference type="InterPro" id="IPR000095">
    <property type="entry name" value="CRIB_dom"/>
</dbReference>
<dbReference type="Gene3D" id="3.30.200.20">
    <property type="entry name" value="Phosphorylase Kinase, domain 1"/>
    <property type="match status" value="1"/>
</dbReference>
<dbReference type="InterPro" id="IPR008271">
    <property type="entry name" value="Ser/Thr_kinase_AS"/>
</dbReference>
<evidence type="ECO:0000256" key="10">
    <source>
        <dbReference type="ARBA" id="ARBA00048679"/>
    </source>
</evidence>
<dbReference type="PROSITE" id="PS50108">
    <property type="entry name" value="CRIB"/>
    <property type="match status" value="1"/>
</dbReference>
<keyword evidence="5" id="KW-0808">Transferase</keyword>
<evidence type="ECO:0000259" key="15">
    <source>
        <dbReference type="PROSITE" id="PS51285"/>
    </source>
</evidence>
<dbReference type="EMBL" id="NIDF01000144">
    <property type="protein sequence ID" value="TYJ52280.1"/>
    <property type="molecule type" value="Genomic_DNA"/>
</dbReference>
<keyword evidence="4" id="KW-0597">Phosphoprotein</keyword>
<evidence type="ECO:0000259" key="13">
    <source>
        <dbReference type="PROSITE" id="PS50011"/>
    </source>
</evidence>
<dbReference type="GO" id="GO:0035556">
    <property type="term" value="P:intracellular signal transduction"/>
    <property type="evidence" value="ECO:0007669"/>
    <property type="project" value="TreeGrafter"/>
</dbReference>
<dbReference type="GO" id="GO:0005524">
    <property type="term" value="F:ATP binding"/>
    <property type="evidence" value="ECO:0007669"/>
    <property type="project" value="UniProtKB-UniRule"/>
</dbReference>
<dbReference type="GO" id="GO:0004674">
    <property type="term" value="F:protein serine/threonine kinase activity"/>
    <property type="evidence" value="ECO:0007669"/>
    <property type="project" value="UniProtKB-KW"/>
</dbReference>
<dbReference type="AlphaFoldDB" id="A0A5D3AQE0"/>
<dbReference type="Proteomes" id="UP000322245">
    <property type="component" value="Unassembled WGS sequence"/>
</dbReference>
<evidence type="ECO:0000256" key="7">
    <source>
        <dbReference type="ARBA" id="ARBA00022777"/>
    </source>
</evidence>
<keyword evidence="7" id="KW-0418">Kinase</keyword>
<evidence type="ECO:0000256" key="4">
    <source>
        <dbReference type="ARBA" id="ARBA00022553"/>
    </source>
</evidence>
<dbReference type="PANTHER" id="PTHR24356">
    <property type="entry name" value="SERINE/THREONINE-PROTEIN KINASE"/>
    <property type="match status" value="1"/>
</dbReference>
<sequence>MTTRPRTSYIVHSGFNDLINLISATPSRFGATPNGVNGGNPKRDSRLSPNRDSGLPRRSYEPPVAGGGYTEEELSKPPVPPKKGDRKESPKGLQSPRSPQSSKPPTPPAKEPPQSKELKKRKVDKREIGYPTDFRHIFHASTYEEATELLLRWSAEGLSDKIGDPAWANPIKQVVKTRALEQQARAVAAVVEATARTRELGSAAHDLAPPGTLRVINGLPSSIYSSLNSNPLLNNPTPSSLDTAHVKPEPTTTTISPSLARASTPRMIANMAGYFEYESSRSSPGSALGQPGTSPESPIKFTNKKSLPLNMAPTLEPMAEHPDASDLPPGLLLPPSSSKKRDQRPSAQDLFTPLPFRVIKPTLPTLEKAMSVALFFEGYYHPFLSSEDSLNPYDLSSPGSHDKLLSSPIHPSNYPLLRARRQAALENTLLAPANRFMSPAQQDLVRAELQAEERRWLRERRRKVDVRAFEMGRVIGHGAFGVVRIAREREGGRLVAMKQLRKADMLQKSQEGHVKAEKDLLASASSSHPPRLPNLPASSASAPSRIVQLFYAFQDTDHLYLVLEYMGGGDLLNLLVERDTFSEEMTRVYVAEMVLALEETHGLGYVHRDIKPDNFLFDKEGHIKMSDFGLATDLHWAHDTSYYEQQRLALLKKHGVDLEYPSVHTKRMDRKDVKRILGKEWVEKGEGVLEWRERNRRKLAYSVCGTNSYMAPEVIRGQGYGFSCDWWSLVYECLYGYPPFTSSSRHITRQKMYVTQPLAVYPVQNLTQECNSLNWPQTLKFPPTPKFSPACLDLITQLLCEPEDRLGSSSSTMPLSGASSPHSGDGARATAGRPRGKRVLSAGSGLGLGKEEKGGLGKDGVEEIKRHAWFRGIDWDNLHRKKPPYSPDLYTDDDTRHFDDDIPGEPLAPPGTAKDSKDPLLRNKTHGAHLLEIRKQLAFKGWTFKSPHLDAHAPSGPTKETRYGHLDWVARGGGGGGGVEHLQDASDETVMAKDHACAFVEQDDDGELRGTVKARAMSF</sequence>
<feature type="region of interest" description="Disordered" evidence="12">
    <location>
        <begin position="279"/>
        <end position="349"/>
    </location>
</feature>
<proteinExistence type="inferred from homology"/>
<feature type="region of interest" description="Disordered" evidence="12">
    <location>
        <begin position="234"/>
        <end position="263"/>
    </location>
</feature>
<evidence type="ECO:0000256" key="11">
    <source>
        <dbReference type="PROSITE-ProRule" id="PRU10141"/>
    </source>
</evidence>
<feature type="region of interest" description="Disordered" evidence="12">
    <location>
        <begin position="805"/>
        <end position="855"/>
    </location>
</feature>
<dbReference type="PROSITE" id="PS50011">
    <property type="entry name" value="PROTEIN_KINASE_DOM"/>
    <property type="match status" value="1"/>
</dbReference>
<feature type="binding site" evidence="11">
    <location>
        <position position="498"/>
    </location>
    <ligand>
        <name>ATP</name>
        <dbReference type="ChEBI" id="CHEBI:30616"/>
    </ligand>
</feature>
<evidence type="ECO:0000256" key="12">
    <source>
        <dbReference type="SAM" id="MobiDB-lite"/>
    </source>
</evidence>
<comment type="similarity">
    <text evidence="1">Belongs to the protein kinase superfamily. AGC Ser/Thr protein kinase family. DMPK subfamily.</text>
</comment>
<dbReference type="EC" id="2.7.11.1" evidence="2"/>
<dbReference type="SMART" id="SM00220">
    <property type="entry name" value="S_TKc"/>
    <property type="match status" value="1"/>
</dbReference>
<reference evidence="16 17" key="1">
    <citation type="submission" date="2017-05" db="EMBL/GenBank/DDBJ databases">
        <title>The Genome Sequence of Tsuchiyaea wingfieldii DSM 27421.</title>
        <authorList>
            <person name="Cuomo C."/>
            <person name="Passer A."/>
            <person name="Billmyre B."/>
            <person name="Heitman J."/>
        </authorList>
    </citation>
    <scope>NUCLEOTIDE SEQUENCE [LARGE SCALE GENOMIC DNA]</scope>
    <source>
        <strain evidence="16 17">DSM 27421</strain>
    </source>
</reference>
<feature type="compositionally biased region" description="Polar residues" evidence="12">
    <location>
        <begin position="280"/>
        <end position="296"/>
    </location>
</feature>
<keyword evidence="6 11" id="KW-0547">Nucleotide-binding</keyword>
<evidence type="ECO:0000313" key="16">
    <source>
        <dbReference type="EMBL" id="TYJ52280.1"/>
    </source>
</evidence>
<feature type="domain" description="AGC-kinase C-terminal" evidence="15">
    <location>
        <begin position="871"/>
        <end position="954"/>
    </location>
</feature>
<comment type="catalytic activity">
    <reaction evidence="10">
        <text>L-seryl-[protein] + ATP = O-phospho-L-seryl-[protein] + ADP + H(+)</text>
        <dbReference type="Rhea" id="RHEA:17989"/>
        <dbReference type="Rhea" id="RHEA-COMP:9863"/>
        <dbReference type="Rhea" id="RHEA-COMP:11604"/>
        <dbReference type="ChEBI" id="CHEBI:15378"/>
        <dbReference type="ChEBI" id="CHEBI:29999"/>
        <dbReference type="ChEBI" id="CHEBI:30616"/>
        <dbReference type="ChEBI" id="CHEBI:83421"/>
        <dbReference type="ChEBI" id="CHEBI:456216"/>
        <dbReference type="EC" id="2.7.11.1"/>
    </reaction>
</comment>
<accession>A0A5D3AQE0</accession>
<organism evidence="16 17">
    <name type="scientific">Cryptococcus floricola</name>
    <dbReference type="NCBI Taxonomy" id="2591691"/>
    <lineage>
        <taxon>Eukaryota</taxon>
        <taxon>Fungi</taxon>
        <taxon>Dikarya</taxon>
        <taxon>Basidiomycota</taxon>
        <taxon>Agaricomycotina</taxon>
        <taxon>Tremellomycetes</taxon>
        <taxon>Tremellales</taxon>
        <taxon>Cryptococcaceae</taxon>
        <taxon>Cryptococcus</taxon>
    </lineage>
</organism>
<protein>
    <recommendedName>
        <fullName evidence="2">non-specific serine/threonine protein kinase</fullName>
        <ecNumber evidence="2">2.7.11.1</ecNumber>
    </recommendedName>
</protein>
<dbReference type="PROSITE" id="PS00108">
    <property type="entry name" value="PROTEIN_KINASE_ST"/>
    <property type="match status" value="1"/>
</dbReference>